<reference evidence="2" key="1">
    <citation type="journal article" date="2019" name="Int. J. Syst. Evol. Microbiol.">
        <title>The Global Catalogue of Microorganisms (GCM) 10K type strain sequencing project: providing services to taxonomists for standard genome sequencing and annotation.</title>
        <authorList>
            <consortium name="The Broad Institute Genomics Platform"/>
            <consortium name="The Broad Institute Genome Sequencing Center for Infectious Disease"/>
            <person name="Wu L."/>
            <person name="Ma J."/>
        </authorList>
    </citation>
    <scope>NUCLEOTIDE SEQUENCE [LARGE SCALE GENOMIC DNA]</scope>
    <source>
        <strain evidence="2">JCM 16953</strain>
    </source>
</reference>
<dbReference type="EMBL" id="BAABAH010000023">
    <property type="protein sequence ID" value="GAA3836027.1"/>
    <property type="molecule type" value="Genomic_DNA"/>
</dbReference>
<gene>
    <name evidence="1" type="ORF">GCM10022242_41090</name>
</gene>
<dbReference type="RefSeq" id="WP_344778968.1">
    <property type="nucleotide sequence ID" value="NZ_BAABAH010000023.1"/>
</dbReference>
<evidence type="ECO:0000313" key="2">
    <source>
        <dbReference type="Proteomes" id="UP001501821"/>
    </source>
</evidence>
<keyword evidence="2" id="KW-1185">Reference proteome</keyword>
<proteinExistence type="predicted"/>
<comment type="caution">
    <text evidence="1">The sequence shown here is derived from an EMBL/GenBank/DDBJ whole genome shotgun (WGS) entry which is preliminary data.</text>
</comment>
<name>A0ABP7J7L0_9ACTN</name>
<evidence type="ECO:0008006" key="3">
    <source>
        <dbReference type="Google" id="ProtNLM"/>
    </source>
</evidence>
<organism evidence="1 2">
    <name type="scientific">Nocardioides panacisoli</name>
    <dbReference type="NCBI Taxonomy" id="627624"/>
    <lineage>
        <taxon>Bacteria</taxon>
        <taxon>Bacillati</taxon>
        <taxon>Actinomycetota</taxon>
        <taxon>Actinomycetes</taxon>
        <taxon>Propionibacteriales</taxon>
        <taxon>Nocardioidaceae</taxon>
        <taxon>Nocardioides</taxon>
    </lineage>
</organism>
<dbReference type="Proteomes" id="UP001501821">
    <property type="component" value="Unassembled WGS sequence"/>
</dbReference>
<accession>A0ABP7J7L0</accession>
<sequence length="42" mass="4628">MLRALEQVTGYAAQNDLPLRTAATCLAVERVAQAHQMRGLYP</sequence>
<evidence type="ECO:0000313" key="1">
    <source>
        <dbReference type="EMBL" id="GAA3836027.1"/>
    </source>
</evidence>
<protein>
    <recommendedName>
        <fullName evidence="3">Glutamate/phenylalanine/leucine/valine dehydrogenase C-terminal domain-containing protein</fullName>
    </recommendedName>
</protein>
<dbReference type="Gene3D" id="1.10.8.1210">
    <property type="match status" value="1"/>
</dbReference>